<dbReference type="PANTHER" id="PTHR19359:SF14">
    <property type="entry name" value="CYTOCHROME B5 A"/>
    <property type="match status" value="1"/>
</dbReference>
<sequence length="129" mass="14890">MASKQFTREEISKWKAENKNDTVFIIDNVVYDVTKFLDEHPGGHEVLQNVAGKDASEDFDDVGHSLDAKDLMQKYKVGEIVESERVYSQKRQISWEDHKQEHDSSFTSSWKFPVLLGIVVTLLYSYLFG</sequence>
<dbReference type="InterPro" id="IPR018506">
    <property type="entry name" value="Cyt_B5_heme-BS"/>
</dbReference>
<evidence type="ECO:0000256" key="1">
    <source>
        <dbReference type="ARBA" id="ARBA00004370"/>
    </source>
</evidence>
<comment type="caution">
    <text evidence="10">The sequence shown here is derived from an EMBL/GenBank/DDBJ whole genome shotgun (WGS) entry which is preliminary data.</text>
</comment>
<dbReference type="PROSITE" id="PS50255">
    <property type="entry name" value="CYTOCHROME_B5_2"/>
    <property type="match status" value="1"/>
</dbReference>
<evidence type="ECO:0000259" key="9">
    <source>
        <dbReference type="PROSITE" id="PS50255"/>
    </source>
</evidence>
<dbReference type="PRINTS" id="PR00363">
    <property type="entry name" value="CYTOCHROMEB5"/>
</dbReference>
<accession>A0A835GNW8</accession>
<dbReference type="GO" id="GO:0046872">
    <property type="term" value="F:metal ion binding"/>
    <property type="evidence" value="ECO:0007669"/>
    <property type="project" value="UniProtKB-UniRule"/>
</dbReference>
<keyword evidence="3 8" id="KW-0812">Transmembrane</keyword>
<keyword evidence="4 8" id="KW-0479">Metal-binding</keyword>
<keyword evidence="5 8" id="KW-0408">Iron</keyword>
<dbReference type="Proteomes" id="UP000648187">
    <property type="component" value="Unassembled WGS sequence"/>
</dbReference>
<dbReference type="GO" id="GO:0020037">
    <property type="term" value="F:heme binding"/>
    <property type="evidence" value="ECO:0007669"/>
    <property type="project" value="UniProtKB-UniRule"/>
</dbReference>
<dbReference type="EMBL" id="JACEFF010000654">
    <property type="protein sequence ID" value="KAH9633467.1"/>
    <property type="molecule type" value="Genomic_DNA"/>
</dbReference>
<evidence type="ECO:0000313" key="12">
    <source>
        <dbReference type="Proteomes" id="UP000648187"/>
    </source>
</evidence>
<evidence type="ECO:0000256" key="7">
    <source>
        <dbReference type="ARBA" id="ARBA00038168"/>
    </source>
</evidence>
<evidence type="ECO:0000313" key="11">
    <source>
        <dbReference type="EMBL" id="KAH9633467.1"/>
    </source>
</evidence>
<name>A0A835GNW8_SPOEX</name>
<evidence type="ECO:0000256" key="8">
    <source>
        <dbReference type="RuleBase" id="RU362121"/>
    </source>
</evidence>
<dbReference type="InterPro" id="IPR036400">
    <property type="entry name" value="Cyt_B5-like_heme/steroid_sf"/>
</dbReference>
<keyword evidence="6 8" id="KW-0472">Membrane</keyword>
<dbReference type="PROSITE" id="PS00191">
    <property type="entry name" value="CYTOCHROME_B5_1"/>
    <property type="match status" value="1"/>
</dbReference>
<dbReference type="PANTHER" id="PTHR19359">
    <property type="entry name" value="CYTOCHROME B5"/>
    <property type="match status" value="1"/>
</dbReference>
<evidence type="ECO:0000256" key="3">
    <source>
        <dbReference type="ARBA" id="ARBA00022692"/>
    </source>
</evidence>
<dbReference type="SMART" id="SM01117">
    <property type="entry name" value="Cyt-b5"/>
    <property type="match status" value="1"/>
</dbReference>
<dbReference type="AlphaFoldDB" id="A0A835GNW8"/>
<gene>
    <name evidence="11" type="ORF">HF086_013144</name>
    <name evidence="10" type="ORF">HW555_003474</name>
</gene>
<evidence type="ECO:0000256" key="6">
    <source>
        <dbReference type="ARBA" id="ARBA00023136"/>
    </source>
</evidence>
<organism evidence="10 12">
    <name type="scientific">Spodoptera exigua</name>
    <name type="common">Beet armyworm</name>
    <name type="synonym">Noctua fulgens</name>
    <dbReference type="NCBI Taxonomy" id="7107"/>
    <lineage>
        <taxon>Eukaryota</taxon>
        <taxon>Metazoa</taxon>
        <taxon>Ecdysozoa</taxon>
        <taxon>Arthropoda</taxon>
        <taxon>Hexapoda</taxon>
        <taxon>Insecta</taxon>
        <taxon>Pterygota</taxon>
        <taxon>Neoptera</taxon>
        <taxon>Endopterygota</taxon>
        <taxon>Lepidoptera</taxon>
        <taxon>Glossata</taxon>
        <taxon>Ditrysia</taxon>
        <taxon>Noctuoidea</taxon>
        <taxon>Noctuidae</taxon>
        <taxon>Amphipyrinae</taxon>
        <taxon>Spodoptera</taxon>
    </lineage>
</organism>
<keyword evidence="12" id="KW-1185">Reference proteome</keyword>
<feature type="transmembrane region" description="Helical" evidence="8">
    <location>
        <begin position="109"/>
        <end position="127"/>
    </location>
</feature>
<feature type="domain" description="Cytochrome b5 heme-binding" evidence="9">
    <location>
        <begin position="3"/>
        <end position="81"/>
    </location>
</feature>
<dbReference type="Gene3D" id="3.10.120.10">
    <property type="entry name" value="Cytochrome b5-like heme/steroid binding domain"/>
    <property type="match status" value="1"/>
</dbReference>
<evidence type="ECO:0000256" key="2">
    <source>
        <dbReference type="ARBA" id="ARBA00022617"/>
    </source>
</evidence>
<dbReference type="Pfam" id="PF00173">
    <property type="entry name" value="Cyt-b5"/>
    <property type="match status" value="1"/>
</dbReference>
<proteinExistence type="inferred from homology"/>
<comment type="similarity">
    <text evidence="7 8">Belongs to the cytochrome b5 family.</text>
</comment>
<evidence type="ECO:0000256" key="5">
    <source>
        <dbReference type="ARBA" id="ARBA00023004"/>
    </source>
</evidence>
<dbReference type="EMBL" id="JACKWZ010000034">
    <property type="protein sequence ID" value="KAF9420253.1"/>
    <property type="molecule type" value="Genomic_DNA"/>
</dbReference>
<evidence type="ECO:0000313" key="10">
    <source>
        <dbReference type="EMBL" id="KAF9420253.1"/>
    </source>
</evidence>
<dbReference type="SUPFAM" id="SSF55856">
    <property type="entry name" value="Cytochrome b5-like heme/steroid binding domain"/>
    <property type="match status" value="1"/>
</dbReference>
<dbReference type="Proteomes" id="UP000814243">
    <property type="component" value="Unassembled WGS sequence"/>
</dbReference>
<reference evidence="11" key="2">
    <citation type="journal article" date="2021" name="G3 (Bethesda)">
        <title>Genome and transcriptome analysis of the beet armyworm Spodoptera exigua reveals targets for pest control. .</title>
        <authorList>
            <person name="Simon S."/>
            <person name="Breeschoten T."/>
            <person name="Jansen H.J."/>
            <person name="Dirks R.P."/>
            <person name="Schranz M.E."/>
            <person name="Ros V.I.D."/>
        </authorList>
    </citation>
    <scope>NUCLEOTIDE SEQUENCE</scope>
    <source>
        <strain evidence="11">TB_SE_WUR_2020</strain>
    </source>
</reference>
<dbReference type="InterPro" id="IPR001199">
    <property type="entry name" value="Cyt_B5-like_heme/steroid-bd"/>
</dbReference>
<dbReference type="InterPro" id="IPR050668">
    <property type="entry name" value="Cytochrome_b5"/>
</dbReference>
<dbReference type="GO" id="GO:0016020">
    <property type="term" value="C:membrane"/>
    <property type="evidence" value="ECO:0007669"/>
    <property type="project" value="UniProtKB-SubCell"/>
</dbReference>
<keyword evidence="2 8" id="KW-0349">Heme</keyword>
<reference evidence="10" key="1">
    <citation type="submission" date="2020-08" db="EMBL/GenBank/DDBJ databases">
        <title>Spodoptera exigua strain:BAW_Kor-Di-RS1 Genome sequencing and assembly.</title>
        <authorList>
            <person name="Kim J."/>
            <person name="Nam H.Y."/>
            <person name="Kwon M."/>
            <person name="Choi J.H."/>
            <person name="Cho S.R."/>
            <person name="Kim G.-H."/>
        </authorList>
    </citation>
    <scope>NUCLEOTIDE SEQUENCE</scope>
    <source>
        <strain evidence="10">BAW_Kor-Di-RS1</strain>
        <tissue evidence="10">Whole-body</tissue>
    </source>
</reference>
<evidence type="ECO:0000256" key="4">
    <source>
        <dbReference type="ARBA" id="ARBA00022723"/>
    </source>
</evidence>
<protein>
    <recommendedName>
        <fullName evidence="9">Cytochrome b5 heme-binding domain-containing protein</fullName>
    </recommendedName>
</protein>
<keyword evidence="8" id="KW-1133">Transmembrane helix</keyword>
<dbReference type="FunFam" id="3.10.120.10:FF:000002">
    <property type="entry name" value="Cytochrome b5 type B"/>
    <property type="match status" value="1"/>
</dbReference>
<comment type="subcellular location">
    <subcellularLocation>
        <location evidence="1">Membrane</location>
    </subcellularLocation>
</comment>